<dbReference type="Proteomes" id="UP001218218">
    <property type="component" value="Unassembled WGS sequence"/>
</dbReference>
<evidence type="ECO:0000313" key="3">
    <source>
        <dbReference type="Proteomes" id="UP001218218"/>
    </source>
</evidence>
<reference evidence="2" key="1">
    <citation type="submission" date="2023-03" db="EMBL/GenBank/DDBJ databases">
        <title>Massive genome expansion in bonnet fungi (Mycena s.s.) driven by repeated elements and novel gene families across ecological guilds.</title>
        <authorList>
            <consortium name="Lawrence Berkeley National Laboratory"/>
            <person name="Harder C.B."/>
            <person name="Miyauchi S."/>
            <person name="Viragh M."/>
            <person name="Kuo A."/>
            <person name="Thoen E."/>
            <person name="Andreopoulos B."/>
            <person name="Lu D."/>
            <person name="Skrede I."/>
            <person name="Drula E."/>
            <person name="Henrissat B."/>
            <person name="Morin E."/>
            <person name="Kohler A."/>
            <person name="Barry K."/>
            <person name="LaButti K."/>
            <person name="Morin E."/>
            <person name="Salamov A."/>
            <person name="Lipzen A."/>
            <person name="Mereny Z."/>
            <person name="Hegedus B."/>
            <person name="Baldrian P."/>
            <person name="Stursova M."/>
            <person name="Weitz H."/>
            <person name="Taylor A."/>
            <person name="Grigoriev I.V."/>
            <person name="Nagy L.G."/>
            <person name="Martin F."/>
            <person name="Kauserud H."/>
        </authorList>
    </citation>
    <scope>NUCLEOTIDE SEQUENCE</scope>
    <source>
        <strain evidence="2">CBHHK002</strain>
    </source>
</reference>
<feature type="domain" description="Jacalin-type lectin" evidence="1">
    <location>
        <begin position="1"/>
        <end position="133"/>
    </location>
</feature>
<dbReference type="PANTHER" id="PTHR47293:SF15">
    <property type="entry name" value="JACALIN-RELATED LECTIN 19"/>
    <property type="match status" value="1"/>
</dbReference>
<proteinExistence type="predicted"/>
<dbReference type="Pfam" id="PF01419">
    <property type="entry name" value="Jacalin"/>
    <property type="match status" value="1"/>
</dbReference>
<protein>
    <submittedName>
        <fullName evidence="2">Jacalin-like lectin domain protein</fullName>
    </submittedName>
</protein>
<gene>
    <name evidence="2" type="ORF">DFH08DRAFT_842060</name>
</gene>
<dbReference type="AlphaFoldDB" id="A0AAD7AJB2"/>
<dbReference type="InterPro" id="IPR001229">
    <property type="entry name" value="Jacalin-like_lectin_dom"/>
</dbReference>
<evidence type="ECO:0000259" key="1">
    <source>
        <dbReference type="PROSITE" id="PS51752"/>
    </source>
</evidence>
<accession>A0AAD7AJB2</accession>
<dbReference type="PROSITE" id="PS51752">
    <property type="entry name" value="JACALIN_LECTIN"/>
    <property type="match status" value="1"/>
</dbReference>
<dbReference type="InterPro" id="IPR036404">
    <property type="entry name" value="Jacalin-like_lectin_dom_sf"/>
</dbReference>
<comment type="caution">
    <text evidence="2">The sequence shown here is derived from an EMBL/GenBank/DDBJ whole genome shotgun (WGS) entry which is preliminary data.</text>
</comment>
<name>A0AAD7AJB2_9AGAR</name>
<dbReference type="EMBL" id="JARIHO010000005">
    <property type="protein sequence ID" value="KAJ7360649.1"/>
    <property type="molecule type" value="Genomic_DNA"/>
</dbReference>
<dbReference type="SMART" id="SM00915">
    <property type="entry name" value="Jacalin"/>
    <property type="match status" value="1"/>
</dbReference>
<dbReference type="SUPFAM" id="SSF51101">
    <property type="entry name" value="Mannose-binding lectins"/>
    <property type="match status" value="1"/>
</dbReference>
<evidence type="ECO:0000313" key="2">
    <source>
        <dbReference type="EMBL" id="KAJ7360649.1"/>
    </source>
</evidence>
<dbReference type="Gene3D" id="2.100.10.30">
    <property type="entry name" value="Jacalin-like lectin domain"/>
    <property type="match status" value="1"/>
</dbReference>
<dbReference type="PANTHER" id="PTHR47293">
    <property type="entry name" value="JACALIN-RELATED LECTIN 3"/>
    <property type="match status" value="1"/>
</dbReference>
<keyword evidence="3" id="KW-1185">Reference proteome</keyword>
<sequence>MTLHGGNGGEPFDDGTGGSVRPRLSAIIVRYGWRLDFIQCQYDDGTFTQGHGGEGGQEQVFQLLPDEHIVSISGRSADEVDGIQFTTNTGRQSPYFGGSGGNAFVDPAPQGMRLYSFRGRSAARVDALAPHWV</sequence>
<organism evidence="2 3">
    <name type="scientific">Mycena albidolilacea</name>
    <dbReference type="NCBI Taxonomy" id="1033008"/>
    <lineage>
        <taxon>Eukaryota</taxon>
        <taxon>Fungi</taxon>
        <taxon>Dikarya</taxon>
        <taxon>Basidiomycota</taxon>
        <taxon>Agaricomycotina</taxon>
        <taxon>Agaricomycetes</taxon>
        <taxon>Agaricomycetidae</taxon>
        <taxon>Agaricales</taxon>
        <taxon>Marasmiineae</taxon>
        <taxon>Mycenaceae</taxon>
        <taxon>Mycena</taxon>
    </lineage>
</organism>